<evidence type="ECO:0000313" key="2">
    <source>
        <dbReference type="EMBL" id="MCM1981456.1"/>
    </source>
</evidence>
<name>A0ABD4SYA8_9CYAN</name>
<organism evidence="2 3">
    <name type="scientific">Lyngbya confervoides BDU141951</name>
    <dbReference type="NCBI Taxonomy" id="1574623"/>
    <lineage>
        <taxon>Bacteria</taxon>
        <taxon>Bacillati</taxon>
        <taxon>Cyanobacteriota</taxon>
        <taxon>Cyanophyceae</taxon>
        <taxon>Oscillatoriophycideae</taxon>
        <taxon>Oscillatoriales</taxon>
        <taxon>Microcoleaceae</taxon>
        <taxon>Lyngbya</taxon>
    </lineage>
</organism>
<dbReference type="AlphaFoldDB" id="A0ABD4SYA8"/>
<dbReference type="EMBL" id="JTHE03000008">
    <property type="protein sequence ID" value="MCM1981456.1"/>
    <property type="molecule type" value="Genomic_DNA"/>
</dbReference>
<sequence length="55" mass="5810">MISASTPSSTPQSSSQETAPEIQAPQAEKILCVHCQRTATNGIKCHGMCVADSDY</sequence>
<accession>A0ABD4SYA8</accession>
<keyword evidence="3" id="KW-1185">Reference proteome</keyword>
<evidence type="ECO:0000313" key="3">
    <source>
        <dbReference type="Proteomes" id="UP000031561"/>
    </source>
</evidence>
<feature type="compositionally biased region" description="Low complexity" evidence="1">
    <location>
        <begin position="1"/>
        <end position="20"/>
    </location>
</feature>
<comment type="caution">
    <text evidence="2">The sequence shown here is derived from an EMBL/GenBank/DDBJ whole genome shotgun (WGS) entry which is preliminary data.</text>
</comment>
<reference evidence="2 3" key="1">
    <citation type="journal article" date="2015" name="Genome Announc.">
        <title>Draft Genome Sequence of Filamentous Marine Cyanobacterium Lyngbya confervoides Strain BDU141951.</title>
        <authorList>
            <person name="Chandrababunaidu M.M."/>
            <person name="Sen D."/>
            <person name="Tripathy S."/>
        </authorList>
    </citation>
    <scope>NUCLEOTIDE SEQUENCE [LARGE SCALE GENOMIC DNA]</scope>
    <source>
        <strain evidence="2 3">BDU141951</strain>
    </source>
</reference>
<dbReference type="Proteomes" id="UP000031561">
    <property type="component" value="Unassembled WGS sequence"/>
</dbReference>
<evidence type="ECO:0000256" key="1">
    <source>
        <dbReference type="SAM" id="MobiDB-lite"/>
    </source>
</evidence>
<feature type="region of interest" description="Disordered" evidence="1">
    <location>
        <begin position="1"/>
        <end position="22"/>
    </location>
</feature>
<protein>
    <submittedName>
        <fullName evidence="2">Uncharacterized protein</fullName>
    </submittedName>
</protein>
<dbReference type="RefSeq" id="WP_166283794.1">
    <property type="nucleotide sequence ID" value="NZ_JTHE03000008.1"/>
</dbReference>
<gene>
    <name evidence="2" type="ORF">QQ91_0001240</name>
</gene>
<proteinExistence type="predicted"/>